<sequence>MGNDDKDLIENTIEQRADFIPSENLKGETAENDFFNNIVKDLIKRQTTLIVGPRGCGKTHMMRYASLLCEEDKTKPYAIYVTFNRYYRLEPMLTSKIDAISLFHSWVLAGIIISAHETLVKINPDISHEDMTESLNFLEIDSLKSLIGMLEKGVNLTDEELYVARELSLSGTKNILENMRVLSGRARSILLLDDAALTLTPDYMKEFFDIFRTLKSSKLSPKASVYPGTTEYGARFHPTQEGGVSSVWLSIEDSSYSETMDIIAQKRVSNFRDISPNIREYLKYAAFGIPRAYLSMLQDYQDGGFRSQQQGLNRIIQSHIGARIEEFKSITFKSPKLKSLIQCGDNIFDKICEDLKKDNEDKQQKNLKQLKIGISGIDSKPHVERMFNLLVEAGLLYELPEKVSHGGSRDYIRYIPHIAALFDRKVFMSKGTGTSTLLALERLSLPSAKHPLRRSISTLITKTQLTNLKFNLPPCGHCGTDRINQSQKFCHNCGSELIDSSSFEACMSLPLHEIPGLTKWMKSKIKNEIPKFKNIGDFLSSQDPSKDLREADQIGQARAQKIIILATGFVDDFLQ</sequence>
<comment type="caution">
    <text evidence="1">The sequence shown here is derived from an EMBL/GenBank/DDBJ whole genome shotgun (WGS) entry which is preliminary data.</text>
</comment>
<dbReference type="InterPro" id="IPR027417">
    <property type="entry name" value="P-loop_NTPase"/>
</dbReference>
<evidence type="ECO:0000313" key="1">
    <source>
        <dbReference type="EMBL" id="RCS73555.1"/>
    </source>
</evidence>
<dbReference type="GeneID" id="303188860"/>
<proteinExistence type="predicted"/>
<dbReference type="SUPFAM" id="SSF52540">
    <property type="entry name" value="P-loop containing nucleoside triphosphate hydrolases"/>
    <property type="match status" value="1"/>
</dbReference>
<dbReference type="Proteomes" id="UP000252479">
    <property type="component" value="Unassembled WGS sequence"/>
</dbReference>
<dbReference type="RefSeq" id="WP_086959883.1">
    <property type="nucleotide sequence ID" value="NZ_FUKS01000022.1"/>
</dbReference>
<dbReference type="AlphaFoldDB" id="A0A368LP14"/>
<gene>
    <name evidence="1" type="ORF">CIK83_08010</name>
</gene>
<name>A0A368LP14_9VIBR</name>
<accession>A0A368LP14</accession>
<dbReference type="InterPro" id="IPR056955">
    <property type="entry name" value="ORC-CDC6-like"/>
</dbReference>
<reference evidence="1 2" key="1">
    <citation type="journal article" date="2017" name="Elife">
        <title>Extensive horizontal gene transfer in cheese-associated bacteria.</title>
        <authorList>
            <person name="Bonham K.S."/>
            <person name="Wolfe B.E."/>
            <person name="Dutton R.J."/>
        </authorList>
    </citation>
    <scope>NUCLEOTIDE SEQUENCE [LARGE SCALE GENOMIC DNA]</scope>
    <source>
        <strain evidence="1 2">JB196</strain>
    </source>
</reference>
<dbReference type="Gene3D" id="3.40.50.300">
    <property type="entry name" value="P-loop containing nucleotide triphosphate hydrolases"/>
    <property type="match status" value="1"/>
</dbReference>
<dbReference type="EMBL" id="QPGL01000001">
    <property type="protein sequence ID" value="RCS73555.1"/>
    <property type="molecule type" value="Genomic_DNA"/>
</dbReference>
<keyword evidence="2" id="KW-1185">Reference proteome</keyword>
<evidence type="ECO:0000313" key="2">
    <source>
        <dbReference type="Proteomes" id="UP000252479"/>
    </source>
</evidence>
<organism evidence="1 2">
    <name type="scientific">Vibrio casei</name>
    <dbReference type="NCBI Taxonomy" id="673372"/>
    <lineage>
        <taxon>Bacteria</taxon>
        <taxon>Pseudomonadati</taxon>
        <taxon>Pseudomonadota</taxon>
        <taxon>Gammaproteobacteria</taxon>
        <taxon>Vibrionales</taxon>
        <taxon>Vibrionaceae</taxon>
        <taxon>Vibrio</taxon>
    </lineage>
</organism>
<dbReference type="Pfam" id="PF24389">
    <property type="entry name" value="ORC-CDC6-like"/>
    <property type="match status" value="1"/>
</dbReference>
<protein>
    <submittedName>
        <fullName evidence="1">Zinc ribbon domain-containing protein</fullName>
    </submittedName>
</protein>